<dbReference type="InterPro" id="IPR000938">
    <property type="entry name" value="CAP-Gly_domain"/>
</dbReference>
<dbReference type="EMBL" id="JAHFZB010000026">
    <property type="protein sequence ID" value="KAK6474251.1"/>
    <property type="molecule type" value="Genomic_DNA"/>
</dbReference>
<keyword evidence="1" id="KW-0175">Coiled coil</keyword>
<gene>
    <name evidence="4" type="ORF">HHUSO_G26459</name>
</gene>
<keyword evidence="5" id="KW-1185">Reference proteome</keyword>
<accession>A0ABR0YNS0</accession>
<proteinExistence type="predicted"/>
<dbReference type="PROSITE" id="PS50245">
    <property type="entry name" value="CAP_GLY_2"/>
    <property type="match status" value="1"/>
</dbReference>
<dbReference type="SUPFAM" id="SSF74924">
    <property type="entry name" value="Cap-Gly domain"/>
    <property type="match status" value="1"/>
</dbReference>
<evidence type="ECO:0000313" key="4">
    <source>
        <dbReference type="EMBL" id="KAK6474251.1"/>
    </source>
</evidence>
<evidence type="ECO:0000313" key="5">
    <source>
        <dbReference type="Proteomes" id="UP001369086"/>
    </source>
</evidence>
<name>A0ABR0YNS0_HUSHU</name>
<feature type="domain" description="CAP-Gly" evidence="3">
    <location>
        <begin position="276"/>
        <end position="319"/>
    </location>
</feature>
<feature type="region of interest" description="Disordered" evidence="2">
    <location>
        <begin position="212"/>
        <end position="242"/>
    </location>
</feature>
<dbReference type="InterPro" id="IPR036859">
    <property type="entry name" value="CAP-Gly_dom_sf"/>
</dbReference>
<dbReference type="Proteomes" id="UP001369086">
    <property type="component" value="Unassembled WGS sequence"/>
</dbReference>
<evidence type="ECO:0000256" key="2">
    <source>
        <dbReference type="SAM" id="MobiDB-lite"/>
    </source>
</evidence>
<dbReference type="SMART" id="SM01052">
    <property type="entry name" value="CAP_GLY"/>
    <property type="match status" value="1"/>
</dbReference>
<protein>
    <submittedName>
        <fullName evidence="4">Centrosome-associated protein 350</fullName>
    </submittedName>
</protein>
<feature type="coiled-coil region" evidence="1">
    <location>
        <begin position="105"/>
        <end position="132"/>
    </location>
</feature>
<feature type="compositionally biased region" description="Low complexity" evidence="2">
    <location>
        <begin position="218"/>
        <end position="238"/>
    </location>
</feature>
<reference evidence="4 5" key="1">
    <citation type="submission" date="2021-05" db="EMBL/GenBank/DDBJ databases">
        <authorList>
            <person name="Zahm M."/>
            <person name="Klopp C."/>
            <person name="Cabau C."/>
            <person name="Kuhl H."/>
            <person name="Suciu R."/>
            <person name="Ciorpac M."/>
            <person name="Holostenco D."/>
            <person name="Gessner J."/>
            <person name="Wuertz S."/>
            <person name="Hohne C."/>
            <person name="Stock M."/>
            <person name="Gislard M."/>
            <person name="Lluch J."/>
            <person name="Milhes M."/>
            <person name="Lampietro C."/>
            <person name="Lopez Roques C."/>
            <person name="Donnadieu C."/>
            <person name="Du K."/>
            <person name="Schartl M."/>
            <person name="Guiguen Y."/>
        </authorList>
    </citation>
    <scope>NUCLEOTIDE SEQUENCE [LARGE SCALE GENOMIC DNA]</scope>
    <source>
        <strain evidence="4">Hh-F2</strain>
        <tissue evidence="4">Blood</tissue>
    </source>
</reference>
<organism evidence="4 5">
    <name type="scientific">Huso huso</name>
    <name type="common">Beluga</name>
    <name type="synonym">Acipenser huso</name>
    <dbReference type="NCBI Taxonomy" id="61971"/>
    <lineage>
        <taxon>Eukaryota</taxon>
        <taxon>Metazoa</taxon>
        <taxon>Chordata</taxon>
        <taxon>Craniata</taxon>
        <taxon>Vertebrata</taxon>
        <taxon>Euteleostomi</taxon>
        <taxon>Actinopterygii</taxon>
        <taxon>Chondrostei</taxon>
        <taxon>Acipenseriformes</taxon>
        <taxon>Acipenseridae</taxon>
        <taxon>Huso</taxon>
    </lineage>
</organism>
<dbReference type="Gene3D" id="2.30.30.190">
    <property type="entry name" value="CAP Gly-rich-like domain"/>
    <property type="match status" value="1"/>
</dbReference>
<sequence length="328" mass="37319">MVFFLLFWSMIGRTFRGIIGLWRFVWLNPVPALTALALSKSEDQSSAIETVTDSQPLLGKSAFKETESLKEEEPNSHDCSNLARKRLFKAESEIQLLKYQITKEKVLWEGRFQELRRKQRELKEQLRSEVQMRTGNLSKEEINDIGFDRFAVNTADKDELDMATDEDGMTVPCKNVDLEVMSLKSKLCRNRNISIGSQLQRDLPESQHSLSLPLKNASSRPSSSMSMTSSLGSPRSSSKPNRVFVPHSHLDLRIGHRVRVLLPSGRINTGIVRFLGYLNGMQDFCLGVELETPEYGQHDGVYEGQCYFHCKPGHGVFVSFNKLLMAWE</sequence>
<evidence type="ECO:0000259" key="3">
    <source>
        <dbReference type="PROSITE" id="PS50245"/>
    </source>
</evidence>
<dbReference type="Pfam" id="PF01302">
    <property type="entry name" value="CAP_GLY"/>
    <property type="match status" value="1"/>
</dbReference>
<evidence type="ECO:0000256" key="1">
    <source>
        <dbReference type="SAM" id="Coils"/>
    </source>
</evidence>
<comment type="caution">
    <text evidence="4">The sequence shown here is derived from an EMBL/GenBank/DDBJ whole genome shotgun (WGS) entry which is preliminary data.</text>
</comment>